<sequence length="203" mass="22868">MTSPSVSFPIEPSLAGEACQTMSSLPRLNEVKYSKVKKNRKKTTFVSVGIGVADEAIRPVRFFTARYFFIPVGIVEKGHTFVGEILPRLRLLMLAARIWLEHHLNYLGPDNKAIANASLGEAILHSMLTLSIDSHLGKENFCAQYPLHSKSWVEEFATRYDLDAERTGFEIADQYSRDSNSEQCRCQDKFEFNVFVTGNTVEG</sequence>
<dbReference type="Proteomes" id="UP000762676">
    <property type="component" value="Unassembled WGS sequence"/>
</dbReference>
<evidence type="ECO:0000313" key="2">
    <source>
        <dbReference type="Proteomes" id="UP000762676"/>
    </source>
</evidence>
<dbReference type="EMBL" id="BMAT01001742">
    <property type="protein sequence ID" value="GFR91684.1"/>
    <property type="molecule type" value="Genomic_DNA"/>
</dbReference>
<proteinExistence type="predicted"/>
<gene>
    <name evidence="1" type="ORF">ElyMa_000849900</name>
</gene>
<reference evidence="1 2" key="1">
    <citation type="journal article" date="2021" name="Elife">
        <title>Chloroplast acquisition without the gene transfer in kleptoplastic sea slugs, Plakobranchus ocellatus.</title>
        <authorList>
            <person name="Maeda T."/>
            <person name="Takahashi S."/>
            <person name="Yoshida T."/>
            <person name="Shimamura S."/>
            <person name="Takaki Y."/>
            <person name="Nagai Y."/>
            <person name="Toyoda A."/>
            <person name="Suzuki Y."/>
            <person name="Arimoto A."/>
            <person name="Ishii H."/>
            <person name="Satoh N."/>
            <person name="Nishiyama T."/>
            <person name="Hasebe M."/>
            <person name="Maruyama T."/>
            <person name="Minagawa J."/>
            <person name="Obokata J."/>
            <person name="Shigenobu S."/>
        </authorList>
    </citation>
    <scope>NUCLEOTIDE SEQUENCE [LARGE SCALE GENOMIC DNA]</scope>
</reference>
<comment type="caution">
    <text evidence="1">The sequence shown here is derived from an EMBL/GenBank/DDBJ whole genome shotgun (WGS) entry which is preliminary data.</text>
</comment>
<protein>
    <submittedName>
        <fullName evidence="1">Uncharacterized protein</fullName>
    </submittedName>
</protein>
<accession>A0AAV4H1V9</accession>
<name>A0AAV4H1V9_9GAST</name>
<evidence type="ECO:0000313" key="1">
    <source>
        <dbReference type="EMBL" id="GFR91684.1"/>
    </source>
</evidence>
<dbReference type="AlphaFoldDB" id="A0AAV4H1V9"/>
<organism evidence="1 2">
    <name type="scientific">Elysia marginata</name>
    <dbReference type="NCBI Taxonomy" id="1093978"/>
    <lineage>
        <taxon>Eukaryota</taxon>
        <taxon>Metazoa</taxon>
        <taxon>Spiralia</taxon>
        <taxon>Lophotrochozoa</taxon>
        <taxon>Mollusca</taxon>
        <taxon>Gastropoda</taxon>
        <taxon>Heterobranchia</taxon>
        <taxon>Euthyneura</taxon>
        <taxon>Panpulmonata</taxon>
        <taxon>Sacoglossa</taxon>
        <taxon>Placobranchoidea</taxon>
        <taxon>Plakobranchidae</taxon>
        <taxon>Elysia</taxon>
    </lineage>
</organism>
<keyword evidence="2" id="KW-1185">Reference proteome</keyword>